<dbReference type="Proteomes" id="UP000217736">
    <property type="component" value="Chromosome"/>
</dbReference>
<reference evidence="2" key="1">
    <citation type="submission" date="2017-06" db="EMBL/GenBank/DDBJ databases">
        <title>Complete Genome Sequence of Mycobacterium shigaense.</title>
        <authorList>
            <person name="Fukano H."/>
            <person name="Yoshida M."/>
            <person name="Kazumi Y."/>
            <person name="Ogura Y."/>
            <person name="Mitarai S."/>
            <person name="Hayashi T."/>
            <person name="Hoshino Y."/>
        </authorList>
    </citation>
    <scope>NUCLEOTIDE SEQUENCE [LARGE SCALE GENOMIC DNA]</scope>
    <source>
        <strain evidence="2">UN-152</strain>
    </source>
</reference>
<dbReference type="KEGG" id="mshg:MSG_03291"/>
<keyword evidence="2" id="KW-1185">Reference proteome</keyword>
<accession>A0A1Z4EKE0</accession>
<protein>
    <submittedName>
        <fullName evidence="1">Uncharacterized protein</fullName>
    </submittedName>
</protein>
<organism evidence="1 2">
    <name type="scientific">Mycobacterium shigaense</name>
    <dbReference type="NCBI Taxonomy" id="722731"/>
    <lineage>
        <taxon>Bacteria</taxon>
        <taxon>Bacillati</taxon>
        <taxon>Actinomycetota</taxon>
        <taxon>Actinomycetes</taxon>
        <taxon>Mycobacteriales</taxon>
        <taxon>Mycobacteriaceae</taxon>
        <taxon>Mycobacterium</taxon>
        <taxon>Mycobacterium simiae complex</taxon>
    </lineage>
</organism>
<name>A0A1Z4EKE0_9MYCO</name>
<dbReference type="EMBL" id="AP018164">
    <property type="protein sequence ID" value="BAX93428.1"/>
    <property type="molecule type" value="Genomic_DNA"/>
</dbReference>
<sequence length="65" mass="7364">MQVTQDGSIKEMTVEEVVQLLLRDGPQKAILEYDADDASECALVAYLPDVVYDPIKRGRCFFTLR</sequence>
<evidence type="ECO:0000313" key="2">
    <source>
        <dbReference type="Proteomes" id="UP000217736"/>
    </source>
</evidence>
<gene>
    <name evidence="1" type="ORF">MSG_03291</name>
</gene>
<evidence type="ECO:0000313" key="1">
    <source>
        <dbReference type="EMBL" id="BAX93428.1"/>
    </source>
</evidence>
<dbReference type="AlphaFoldDB" id="A0A1Z4EKE0"/>
<proteinExistence type="predicted"/>